<organism evidence="10">
    <name type="scientific">Dyadobacter sp. 676</name>
    <dbReference type="NCBI Taxonomy" id="3088362"/>
    <lineage>
        <taxon>Bacteria</taxon>
        <taxon>Pseudomonadati</taxon>
        <taxon>Bacteroidota</taxon>
        <taxon>Cytophagia</taxon>
        <taxon>Cytophagales</taxon>
        <taxon>Spirosomataceae</taxon>
        <taxon>Dyadobacter</taxon>
    </lineage>
</organism>
<feature type="transmembrane region" description="Helical" evidence="8">
    <location>
        <begin position="162"/>
        <end position="185"/>
    </location>
</feature>
<feature type="transmembrane region" description="Helical" evidence="8">
    <location>
        <begin position="131"/>
        <end position="156"/>
    </location>
</feature>
<feature type="coiled-coil region" evidence="7">
    <location>
        <begin position="192"/>
        <end position="219"/>
    </location>
</feature>
<evidence type="ECO:0000256" key="7">
    <source>
        <dbReference type="SAM" id="Coils"/>
    </source>
</evidence>
<dbReference type="InterPro" id="IPR003594">
    <property type="entry name" value="HATPase_dom"/>
</dbReference>
<keyword evidence="3" id="KW-0597">Phosphoprotein</keyword>
<dbReference type="PANTHER" id="PTHR45453">
    <property type="entry name" value="PHOSPHATE REGULON SENSOR PROTEIN PHOR"/>
    <property type="match status" value="1"/>
</dbReference>
<dbReference type="Gene3D" id="3.30.565.10">
    <property type="entry name" value="Histidine kinase-like ATPase, C-terminal domain"/>
    <property type="match status" value="1"/>
</dbReference>
<dbReference type="InterPro" id="IPR036890">
    <property type="entry name" value="HATPase_C_sf"/>
</dbReference>
<dbReference type="CDD" id="cd00075">
    <property type="entry name" value="HATPase"/>
    <property type="match status" value="1"/>
</dbReference>
<dbReference type="PANTHER" id="PTHR45453:SF1">
    <property type="entry name" value="PHOSPHATE REGULON SENSOR PROTEIN PHOR"/>
    <property type="match status" value="1"/>
</dbReference>
<dbReference type="InterPro" id="IPR005467">
    <property type="entry name" value="His_kinase_dom"/>
</dbReference>
<evidence type="ECO:0000256" key="3">
    <source>
        <dbReference type="ARBA" id="ARBA00022553"/>
    </source>
</evidence>
<gene>
    <name evidence="10" type="ORF">ABV298_23080</name>
</gene>
<dbReference type="AlphaFoldDB" id="A0AAU8FGX6"/>
<proteinExistence type="predicted"/>
<feature type="transmembrane region" description="Helical" evidence="8">
    <location>
        <begin position="107"/>
        <end position="124"/>
    </location>
</feature>
<evidence type="ECO:0000256" key="8">
    <source>
        <dbReference type="SAM" id="Phobius"/>
    </source>
</evidence>
<dbReference type="GO" id="GO:0000155">
    <property type="term" value="F:phosphorelay sensor kinase activity"/>
    <property type="evidence" value="ECO:0007669"/>
    <property type="project" value="InterPro"/>
</dbReference>
<protein>
    <recommendedName>
        <fullName evidence="2">histidine kinase</fullName>
        <ecNumber evidence="2">2.7.13.3</ecNumber>
    </recommendedName>
</protein>
<dbReference type="SUPFAM" id="SSF55874">
    <property type="entry name" value="ATPase domain of HSP90 chaperone/DNA topoisomerase II/histidine kinase"/>
    <property type="match status" value="1"/>
</dbReference>
<dbReference type="InterPro" id="IPR036097">
    <property type="entry name" value="HisK_dim/P_sf"/>
</dbReference>
<dbReference type="Pfam" id="PF02518">
    <property type="entry name" value="HATPase_c"/>
    <property type="match status" value="1"/>
</dbReference>
<keyword evidence="5 10" id="KW-0418">Kinase</keyword>
<comment type="catalytic activity">
    <reaction evidence="1">
        <text>ATP + protein L-histidine = ADP + protein N-phospho-L-histidine.</text>
        <dbReference type="EC" id="2.7.13.3"/>
    </reaction>
</comment>
<dbReference type="PROSITE" id="PS50109">
    <property type="entry name" value="HIS_KIN"/>
    <property type="match status" value="1"/>
</dbReference>
<dbReference type="GO" id="GO:0005886">
    <property type="term" value="C:plasma membrane"/>
    <property type="evidence" value="ECO:0007669"/>
    <property type="project" value="TreeGrafter"/>
</dbReference>
<keyword evidence="8" id="KW-1133">Transmembrane helix</keyword>
<dbReference type="EMBL" id="CP159289">
    <property type="protein sequence ID" value="XCH23187.1"/>
    <property type="molecule type" value="Genomic_DNA"/>
</dbReference>
<name>A0AAU8FGX6_9BACT</name>
<dbReference type="InterPro" id="IPR050351">
    <property type="entry name" value="BphY/WalK/GraS-like"/>
</dbReference>
<feature type="transmembrane region" description="Helical" evidence="8">
    <location>
        <begin position="55"/>
        <end position="73"/>
    </location>
</feature>
<dbReference type="EC" id="2.7.13.3" evidence="2"/>
<evidence type="ECO:0000256" key="6">
    <source>
        <dbReference type="ARBA" id="ARBA00023012"/>
    </source>
</evidence>
<reference evidence="10" key="1">
    <citation type="submission" date="2024-06" db="EMBL/GenBank/DDBJ databases">
        <title>Sequencing and assembly of the genome of Dyadobacter sp. strain 676, a symbiont of Cyamopsis tetragonoloba.</title>
        <authorList>
            <person name="Guro P."/>
            <person name="Sazanova A."/>
            <person name="Kuznetsova I."/>
            <person name="Belimov A."/>
            <person name="Safronova V."/>
        </authorList>
    </citation>
    <scope>NUCLEOTIDE SEQUENCE</scope>
    <source>
        <strain evidence="10">676</strain>
    </source>
</reference>
<evidence type="ECO:0000256" key="1">
    <source>
        <dbReference type="ARBA" id="ARBA00000085"/>
    </source>
</evidence>
<sequence length="437" mass="49651">MIRSILEWPVRKQLECEPSILNRARIKALSYALHLKIFTTSLLLIYYLLENYRLQAARAAVLLVIAVVYYIALSRGFQWRKAVHTAIVIFMVIIWTNLYVFRNGLDLVTLQYVVIIIIAAFYGLGNRLGIIYSVIAVVPFILYVLLGNHLGAYIVWGPQGSGRISIAILLFQNFMILVLINYFFFSSFYDTISDLDARRDELRSSLESLEDSQKKLETEYVHQKHLIASISHDIKSPLRFLMTTTGRLARNHPDLPTVRAISQSSYRLYHFMKNLLEYTEFRYKNASVQFTYLDLNEMVDQKFAIFTQDAEVNGNRFVNGVTPGVIIKNNPQLVGIILHNLIDNANKATNDGTISVTHEDFRDELHLIISDTGPGMDGSVSGWINSGDRQLPVSENVAQNFGMGLLIVKEISSLIRARLHAKPNIPHGTSVHIIFSK</sequence>
<evidence type="ECO:0000313" key="10">
    <source>
        <dbReference type="EMBL" id="XCH23187.1"/>
    </source>
</evidence>
<dbReference type="CDD" id="cd00082">
    <property type="entry name" value="HisKA"/>
    <property type="match status" value="1"/>
</dbReference>
<keyword evidence="7" id="KW-0175">Coiled coil</keyword>
<keyword evidence="8" id="KW-0812">Transmembrane</keyword>
<evidence type="ECO:0000256" key="4">
    <source>
        <dbReference type="ARBA" id="ARBA00022679"/>
    </source>
</evidence>
<dbReference type="RefSeq" id="WP_353718513.1">
    <property type="nucleotide sequence ID" value="NZ_CP159289.1"/>
</dbReference>
<dbReference type="InterPro" id="IPR003661">
    <property type="entry name" value="HisK_dim/P_dom"/>
</dbReference>
<keyword evidence="8" id="KW-0472">Membrane</keyword>
<dbReference type="Gene3D" id="1.10.287.130">
    <property type="match status" value="1"/>
</dbReference>
<dbReference type="SUPFAM" id="SSF47384">
    <property type="entry name" value="Homodimeric domain of signal transducing histidine kinase"/>
    <property type="match status" value="1"/>
</dbReference>
<dbReference type="SMART" id="SM00387">
    <property type="entry name" value="HATPase_c"/>
    <property type="match status" value="1"/>
</dbReference>
<evidence type="ECO:0000256" key="2">
    <source>
        <dbReference type="ARBA" id="ARBA00012438"/>
    </source>
</evidence>
<feature type="transmembrane region" description="Helical" evidence="8">
    <location>
        <begin position="28"/>
        <end position="49"/>
    </location>
</feature>
<evidence type="ECO:0000259" key="9">
    <source>
        <dbReference type="PROSITE" id="PS50109"/>
    </source>
</evidence>
<feature type="transmembrane region" description="Helical" evidence="8">
    <location>
        <begin position="82"/>
        <end position="101"/>
    </location>
</feature>
<keyword evidence="6" id="KW-0902">Two-component regulatory system</keyword>
<keyword evidence="4" id="KW-0808">Transferase</keyword>
<accession>A0AAU8FGX6</accession>
<evidence type="ECO:0000256" key="5">
    <source>
        <dbReference type="ARBA" id="ARBA00022777"/>
    </source>
</evidence>
<dbReference type="GO" id="GO:0016036">
    <property type="term" value="P:cellular response to phosphate starvation"/>
    <property type="evidence" value="ECO:0007669"/>
    <property type="project" value="TreeGrafter"/>
</dbReference>
<dbReference type="GO" id="GO:0004721">
    <property type="term" value="F:phosphoprotein phosphatase activity"/>
    <property type="evidence" value="ECO:0007669"/>
    <property type="project" value="TreeGrafter"/>
</dbReference>
<feature type="domain" description="Histidine kinase" evidence="9">
    <location>
        <begin position="229"/>
        <end position="437"/>
    </location>
</feature>